<evidence type="ECO:0000256" key="1">
    <source>
        <dbReference type="ARBA" id="ARBA00004294"/>
    </source>
</evidence>
<evidence type="ECO:0000256" key="8">
    <source>
        <dbReference type="ARBA" id="ARBA00039765"/>
    </source>
</evidence>
<dbReference type="Gene3D" id="3.40.50.1240">
    <property type="entry name" value="Phosphoglycerate mutase-like"/>
    <property type="match status" value="1"/>
</dbReference>
<keyword evidence="4" id="KW-0472">Membrane</keyword>
<evidence type="ECO:0000256" key="3">
    <source>
        <dbReference type="ARBA" id="ARBA00013081"/>
    </source>
</evidence>
<keyword evidence="4" id="KW-0496">Mitochondrion</keyword>
<accession>A0A7R9C3P0</accession>
<keyword evidence="5" id="KW-0378">Hydrolase</keyword>
<dbReference type="Pfam" id="PF00300">
    <property type="entry name" value="His_Phos_1"/>
    <property type="match status" value="1"/>
</dbReference>
<dbReference type="EMBL" id="OA898927">
    <property type="protein sequence ID" value="CAD7285566.1"/>
    <property type="molecule type" value="Genomic_DNA"/>
</dbReference>
<reference evidence="14" key="1">
    <citation type="submission" date="2020-11" db="EMBL/GenBank/DDBJ databases">
        <authorList>
            <person name="Tran Van P."/>
        </authorList>
    </citation>
    <scope>NUCLEOTIDE SEQUENCE</scope>
</reference>
<proteinExistence type="inferred from homology"/>
<dbReference type="Proteomes" id="UP000678499">
    <property type="component" value="Unassembled WGS sequence"/>
</dbReference>
<evidence type="ECO:0000256" key="10">
    <source>
        <dbReference type="ARBA" id="ARBA00042520"/>
    </source>
</evidence>
<evidence type="ECO:0000256" key="6">
    <source>
        <dbReference type="ARBA" id="ARBA00037234"/>
    </source>
</evidence>
<dbReference type="EMBL" id="CAJPEX010016890">
    <property type="protein sequence ID" value="CAG0925718.1"/>
    <property type="molecule type" value="Genomic_DNA"/>
</dbReference>
<dbReference type="GO" id="GO:0004722">
    <property type="term" value="F:protein serine/threonine phosphatase activity"/>
    <property type="evidence" value="ECO:0007669"/>
    <property type="project" value="UniProtKB-EC"/>
</dbReference>
<evidence type="ECO:0000313" key="14">
    <source>
        <dbReference type="EMBL" id="CAD7285566.1"/>
    </source>
</evidence>
<evidence type="ECO:0000256" key="12">
    <source>
        <dbReference type="ARBA" id="ARBA00048336"/>
    </source>
</evidence>
<dbReference type="AlphaFoldDB" id="A0A7R9C3P0"/>
<organism evidence="14">
    <name type="scientific">Notodromas monacha</name>
    <dbReference type="NCBI Taxonomy" id="399045"/>
    <lineage>
        <taxon>Eukaryota</taxon>
        <taxon>Metazoa</taxon>
        <taxon>Ecdysozoa</taxon>
        <taxon>Arthropoda</taxon>
        <taxon>Crustacea</taxon>
        <taxon>Oligostraca</taxon>
        <taxon>Ostracoda</taxon>
        <taxon>Podocopa</taxon>
        <taxon>Podocopida</taxon>
        <taxon>Cypridocopina</taxon>
        <taxon>Cypridoidea</taxon>
        <taxon>Cyprididae</taxon>
        <taxon>Notodromas</taxon>
    </lineage>
</organism>
<dbReference type="InterPro" id="IPR051021">
    <property type="entry name" value="Mito_Ser/Thr_phosphatase"/>
</dbReference>
<keyword evidence="4" id="KW-1000">Mitochondrion outer membrane</keyword>
<comment type="similarity">
    <text evidence="2">Belongs to the phosphoglycerate mutase family. BPG-dependent PGAM subfamily.</text>
</comment>
<evidence type="ECO:0000256" key="4">
    <source>
        <dbReference type="ARBA" id="ARBA00022787"/>
    </source>
</evidence>
<evidence type="ECO:0000313" key="15">
    <source>
        <dbReference type="Proteomes" id="UP000678499"/>
    </source>
</evidence>
<keyword evidence="15" id="KW-1185">Reference proteome</keyword>
<evidence type="ECO:0000256" key="7">
    <source>
        <dbReference type="ARBA" id="ARBA00038605"/>
    </source>
</evidence>
<comment type="subcellular location">
    <subcellularLocation>
        <location evidence="1">Mitochondrion outer membrane</location>
    </subcellularLocation>
</comment>
<dbReference type="PANTHER" id="PTHR20935:SF0">
    <property type="entry name" value="SERINE_THREONINE-PROTEIN PHOSPHATASE PGAM5, MITOCHONDRIAL"/>
    <property type="match status" value="1"/>
</dbReference>
<evidence type="ECO:0000256" key="9">
    <source>
        <dbReference type="ARBA" id="ARBA00040722"/>
    </source>
</evidence>
<evidence type="ECO:0000256" key="11">
    <source>
        <dbReference type="ARBA" id="ARBA00047761"/>
    </source>
</evidence>
<evidence type="ECO:0000256" key="2">
    <source>
        <dbReference type="ARBA" id="ARBA00006717"/>
    </source>
</evidence>
<dbReference type="PANTHER" id="PTHR20935">
    <property type="entry name" value="PHOSPHOGLYCERATE MUTASE-RELATED"/>
    <property type="match status" value="1"/>
</dbReference>
<protein>
    <recommendedName>
        <fullName evidence="8">Serine/threonine-protein phosphatase PGAM5, mitochondrial</fullName>
        <ecNumber evidence="3">3.1.3.16</ecNumber>
    </recommendedName>
    <alternativeName>
        <fullName evidence="10">Phosphoglycerate mutase family member 5 homolog</fullName>
    </alternativeName>
    <alternativeName>
        <fullName evidence="9">Serine/threonine-protein phosphatase Pgam5, mitochondrial</fullName>
    </alternativeName>
</protein>
<evidence type="ECO:0000256" key="13">
    <source>
        <dbReference type="SAM" id="MobiDB-lite"/>
    </source>
</evidence>
<dbReference type="GO" id="GO:0005741">
    <property type="term" value="C:mitochondrial outer membrane"/>
    <property type="evidence" value="ECO:0007669"/>
    <property type="project" value="UniProtKB-SubCell"/>
</dbReference>
<dbReference type="GO" id="GO:0090141">
    <property type="term" value="P:positive regulation of mitochondrial fission"/>
    <property type="evidence" value="ECO:0007669"/>
    <property type="project" value="TreeGrafter"/>
</dbReference>
<dbReference type="InterPro" id="IPR029033">
    <property type="entry name" value="His_PPase_superfam"/>
</dbReference>
<comment type="catalytic activity">
    <reaction evidence="11">
        <text>O-phospho-L-seryl-[protein] + H2O = L-seryl-[protein] + phosphate</text>
        <dbReference type="Rhea" id="RHEA:20629"/>
        <dbReference type="Rhea" id="RHEA-COMP:9863"/>
        <dbReference type="Rhea" id="RHEA-COMP:11604"/>
        <dbReference type="ChEBI" id="CHEBI:15377"/>
        <dbReference type="ChEBI" id="CHEBI:29999"/>
        <dbReference type="ChEBI" id="CHEBI:43474"/>
        <dbReference type="ChEBI" id="CHEBI:83421"/>
        <dbReference type="EC" id="3.1.3.16"/>
    </reaction>
</comment>
<gene>
    <name evidence="14" type="ORF">NMOB1V02_LOCUS13168</name>
</gene>
<comment type="catalytic activity">
    <reaction evidence="12">
        <text>O-phospho-L-threonyl-[protein] + H2O = L-threonyl-[protein] + phosphate</text>
        <dbReference type="Rhea" id="RHEA:47004"/>
        <dbReference type="Rhea" id="RHEA-COMP:11060"/>
        <dbReference type="Rhea" id="RHEA-COMP:11605"/>
        <dbReference type="ChEBI" id="CHEBI:15377"/>
        <dbReference type="ChEBI" id="CHEBI:30013"/>
        <dbReference type="ChEBI" id="CHEBI:43474"/>
        <dbReference type="ChEBI" id="CHEBI:61977"/>
        <dbReference type="EC" id="3.1.3.16"/>
    </reaction>
</comment>
<feature type="region of interest" description="Disordered" evidence="13">
    <location>
        <begin position="91"/>
        <end position="112"/>
    </location>
</feature>
<comment type="subunit">
    <text evidence="7">Interacts with Pk92B/ASK1.</text>
</comment>
<dbReference type="EC" id="3.1.3.16" evidence="3"/>
<sequence length="112" mass="12486">MVTTTSTARQTMNVDSQSWSRAVSSINCLHAGISSTSSREQASLTGVRLRALNLPYKLLVRSTMKRALETAELIMKEMQMGNELDVRESDLLREGAPIPPEPPVGHWRPEKH</sequence>
<dbReference type="InterPro" id="IPR013078">
    <property type="entry name" value="His_Pase_superF_clade-1"/>
</dbReference>
<dbReference type="OrthoDB" id="2118094at2759"/>
<name>A0A7R9C3P0_9CRUS</name>
<dbReference type="SUPFAM" id="SSF53254">
    <property type="entry name" value="Phosphoglycerate mutase-like"/>
    <property type="match status" value="1"/>
</dbReference>
<comment type="function">
    <text evidence="6">Displays phosphatase activity for serine/threonine residues, and dephosphorylates and activates Pk92B kinase. Has apparently no phosphoglycerate mutase activity.</text>
</comment>
<evidence type="ECO:0000256" key="5">
    <source>
        <dbReference type="ARBA" id="ARBA00022801"/>
    </source>
</evidence>
<dbReference type="CDD" id="cd07067">
    <property type="entry name" value="HP_PGM_like"/>
    <property type="match status" value="1"/>
</dbReference>
<feature type="non-terminal residue" evidence="14">
    <location>
        <position position="1"/>
    </location>
</feature>